<sequence>MRQEAEVRTAEVVARVEQLGAVLRERPGGLHDDHLRVERALGDGDVEAFALGVESALAGIEYPVGLGGARRAGFAPESRELMLEIELPAQTVVPSVLGYRFKASAPPAVVPQPRKESECRSLYRDLVARLALRVIDEAFAVTPPALVDAVAFNGIVRAKDRATGKPIEPCLIGLRVSREAFGELVLDEPELDPVRSLRYLNAVVSQHPYDLEPVPPVVTFDLSRYKLAPGRDVVAGLDSRPDLLAMDPTEFEHLIRRLFEKAGLKSWVTQASRDDGIDAVAVIEQPLLSTQCIIQAKRTKNVVPADTVRAVAGLVNDTGASKGIVVTTAWFGKTSLDFAPRNRLELIDGRHLKALLLEHLGIDSLIGLPKLPPGWQPRDLS</sequence>
<evidence type="ECO:0000259" key="1">
    <source>
        <dbReference type="Pfam" id="PF04471"/>
    </source>
</evidence>
<dbReference type="GO" id="GO:0003677">
    <property type="term" value="F:DNA binding"/>
    <property type="evidence" value="ECO:0007669"/>
    <property type="project" value="InterPro"/>
</dbReference>
<feature type="domain" description="Restriction endonuclease type IV Mrr" evidence="1">
    <location>
        <begin position="244"/>
        <end position="356"/>
    </location>
</feature>
<dbReference type="PANTHER" id="PTHR30015:SF7">
    <property type="entry name" value="TYPE IV METHYL-DIRECTED RESTRICTION ENZYME ECOKMRR"/>
    <property type="match status" value="1"/>
</dbReference>
<proteinExistence type="predicted"/>
<dbReference type="InterPro" id="IPR011856">
    <property type="entry name" value="tRNA_endonuc-like_dom_sf"/>
</dbReference>
<keyword evidence="2" id="KW-0255">Endonuclease</keyword>
<dbReference type="SUPFAM" id="SSF52980">
    <property type="entry name" value="Restriction endonuclease-like"/>
    <property type="match status" value="1"/>
</dbReference>
<keyword evidence="3" id="KW-1185">Reference proteome</keyword>
<dbReference type="Gene3D" id="3.40.1350.10">
    <property type="match status" value="1"/>
</dbReference>
<accession>A0A0N0XTL2</accession>
<dbReference type="PATRIC" id="fig|66876.3.peg.7903"/>
<keyword evidence="2" id="KW-0540">Nuclease</keyword>
<keyword evidence="2" id="KW-0378">Hydrolase</keyword>
<dbReference type="InterPro" id="IPR007560">
    <property type="entry name" value="Restrct_endonuc_IV_Mrr"/>
</dbReference>
<dbReference type="Proteomes" id="UP000037982">
    <property type="component" value="Unassembled WGS sequence"/>
</dbReference>
<dbReference type="GO" id="GO:0009307">
    <property type="term" value="P:DNA restriction-modification system"/>
    <property type="evidence" value="ECO:0007669"/>
    <property type="project" value="InterPro"/>
</dbReference>
<name>A0A0N0XTL2_9ACTN</name>
<protein>
    <submittedName>
        <fullName evidence="2">Restriction endonuclease</fullName>
    </submittedName>
</protein>
<dbReference type="InterPro" id="IPR011335">
    <property type="entry name" value="Restrct_endonuc-II-like"/>
</dbReference>
<evidence type="ECO:0000313" key="3">
    <source>
        <dbReference type="Proteomes" id="UP000037982"/>
    </source>
</evidence>
<dbReference type="PANTHER" id="PTHR30015">
    <property type="entry name" value="MRR RESTRICTION SYSTEM PROTEIN"/>
    <property type="match status" value="1"/>
</dbReference>
<dbReference type="Pfam" id="PF04471">
    <property type="entry name" value="Mrr_cat"/>
    <property type="match status" value="1"/>
</dbReference>
<dbReference type="GO" id="GO:0015666">
    <property type="term" value="F:restriction endodeoxyribonuclease activity"/>
    <property type="evidence" value="ECO:0007669"/>
    <property type="project" value="TreeGrafter"/>
</dbReference>
<dbReference type="AlphaFoldDB" id="A0A0N0XTL2"/>
<evidence type="ECO:0000313" key="2">
    <source>
        <dbReference type="EMBL" id="KPC59225.1"/>
    </source>
</evidence>
<dbReference type="EMBL" id="LGKG01000187">
    <property type="protein sequence ID" value="KPC59225.1"/>
    <property type="molecule type" value="Genomic_DNA"/>
</dbReference>
<comment type="caution">
    <text evidence="2">The sequence shown here is derived from an EMBL/GenBank/DDBJ whole genome shotgun (WGS) entry which is preliminary data.</text>
</comment>
<gene>
    <name evidence="2" type="ORF">ADL29_35890</name>
</gene>
<reference evidence="3" key="1">
    <citation type="submission" date="2015-07" db="EMBL/GenBank/DDBJ databases">
        <authorList>
            <person name="Ju K.-S."/>
            <person name="Doroghazi J.R."/>
            <person name="Metcalf W.W."/>
        </authorList>
    </citation>
    <scope>NUCLEOTIDE SEQUENCE [LARGE SCALE GENOMIC DNA]</scope>
    <source>
        <strain evidence="3">NRRL ISP-5002</strain>
    </source>
</reference>
<organism evidence="2 3">
    <name type="scientific">Streptomyces chattanoogensis</name>
    <dbReference type="NCBI Taxonomy" id="66876"/>
    <lineage>
        <taxon>Bacteria</taxon>
        <taxon>Bacillati</taxon>
        <taxon>Actinomycetota</taxon>
        <taxon>Actinomycetes</taxon>
        <taxon>Kitasatosporales</taxon>
        <taxon>Streptomycetaceae</taxon>
        <taxon>Streptomyces</taxon>
    </lineage>
</organism>
<dbReference type="InterPro" id="IPR052906">
    <property type="entry name" value="Type_IV_Methyl-Rstrct_Enzyme"/>
</dbReference>